<keyword evidence="20" id="KW-1185">Reference proteome</keyword>
<feature type="disulfide bond" evidence="8">
    <location>
        <begin position="1884"/>
        <end position="1893"/>
    </location>
</feature>
<dbReference type="InterPro" id="IPR001881">
    <property type="entry name" value="EGF-like_Ca-bd_dom"/>
</dbReference>
<dbReference type="InterPro" id="IPR051355">
    <property type="entry name" value="Notch/Slit_guidance"/>
</dbReference>
<evidence type="ECO:0000259" key="16">
    <source>
        <dbReference type="PROSITE" id="PS50825"/>
    </source>
</evidence>
<keyword evidence="6 8" id="KW-1015">Disulfide bond</keyword>
<feature type="disulfide bond" evidence="8">
    <location>
        <begin position="2152"/>
        <end position="2161"/>
    </location>
</feature>
<dbReference type="PROSITE" id="PS50923">
    <property type="entry name" value="SUSHI"/>
    <property type="match status" value="6"/>
</dbReference>
<dbReference type="InterPro" id="IPR018097">
    <property type="entry name" value="EGF_Ca-bd_CS"/>
</dbReference>
<keyword evidence="10" id="KW-0768">Sushi</keyword>
<reference evidence="19" key="1">
    <citation type="submission" date="2022-08" db="UniProtKB">
        <authorList>
            <consortium name="EnsemblMetazoa"/>
        </authorList>
    </citation>
    <scope>IDENTIFICATION</scope>
    <source>
        <strain evidence="19">05x7-T-G4-1.051#20</strain>
    </source>
</reference>
<feature type="domain" description="Sushi" evidence="17">
    <location>
        <begin position="624"/>
        <end position="681"/>
    </location>
</feature>
<feature type="domain" description="EGF-like" evidence="14">
    <location>
        <begin position="1816"/>
        <end position="1855"/>
    </location>
</feature>
<dbReference type="CDD" id="cd00033">
    <property type="entry name" value="CCP"/>
    <property type="match status" value="3"/>
</dbReference>
<evidence type="ECO:0000256" key="6">
    <source>
        <dbReference type="ARBA" id="ARBA00023157"/>
    </source>
</evidence>
<feature type="disulfide bond" evidence="8">
    <location>
        <begin position="1924"/>
        <end position="1933"/>
    </location>
</feature>
<dbReference type="InterPro" id="IPR035914">
    <property type="entry name" value="Sperma_CUB_dom_sf"/>
</dbReference>
<dbReference type="GO" id="GO:0005509">
    <property type="term" value="F:calcium ion binding"/>
    <property type="evidence" value="ECO:0007669"/>
    <property type="project" value="InterPro"/>
</dbReference>
<evidence type="ECO:0000256" key="5">
    <source>
        <dbReference type="ARBA" id="ARBA00022989"/>
    </source>
</evidence>
<feature type="domain" description="C-type lectin" evidence="15">
    <location>
        <begin position="43"/>
        <end position="169"/>
    </location>
</feature>
<dbReference type="PROSITE" id="PS50948">
    <property type="entry name" value="PAN"/>
    <property type="match status" value="1"/>
</dbReference>
<evidence type="ECO:0000256" key="1">
    <source>
        <dbReference type="ARBA" id="ARBA00022536"/>
    </source>
</evidence>
<dbReference type="InterPro" id="IPR003410">
    <property type="entry name" value="HYR_dom"/>
</dbReference>
<dbReference type="SMART" id="SM00181">
    <property type="entry name" value="EGF"/>
    <property type="match status" value="16"/>
</dbReference>
<feature type="domain" description="EGF-like" evidence="14">
    <location>
        <begin position="2125"/>
        <end position="2162"/>
    </location>
</feature>
<dbReference type="PROSITE" id="PS50068">
    <property type="entry name" value="LDLRA_2"/>
    <property type="match status" value="1"/>
</dbReference>
<dbReference type="SUPFAM" id="SSF57196">
    <property type="entry name" value="EGF/Laminin"/>
    <property type="match status" value="7"/>
</dbReference>
<feature type="domain" description="Sushi" evidence="17">
    <location>
        <begin position="556"/>
        <end position="623"/>
    </location>
</feature>
<feature type="disulfide bond" evidence="9">
    <location>
        <begin position="194"/>
        <end position="209"/>
    </location>
</feature>
<evidence type="ECO:0000256" key="4">
    <source>
        <dbReference type="ARBA" id="ARBA00022737"/>
    </source>
</evidence>
<name>A0A8W8JQB4_MAGGI</name>
<dbReference type="Gene3D" id="2.10.70.10">
    <property type="entry name" value="Complement Module, domain 1"/>
    <property type="match status" value="5"/>
</dbReference>
<dbReference type="PROSITE" id="PS50041">
    <property type="entry name" value="C_TYPE_LECTIN_2"/>
    <property type="match status" value="1"/>
</dbReference>
<evidence type="ECO:0000256" key="3">
    <source>
        <dbReference type="ARBA" id="ARBA00022729"/>
    </source>
</evidence>
<feature type="compositionally biased region" description="Basic and acidic residues" evidence="11">
    <location>
        <begin position="2839"/>
        <end position="2851"/>
    </location>
</feature>
<feature type="signal peptide" evidence="12">
    <location>
        <begin position="1"/>
        <end position="23"/>
    </location>
</feature>
<dbReference type="PROSITE" id="PS01180">
    <property type="entry name" value="CUB"/>
    <property type="match status" value="2"/>
</dbReference>
<dbReference type="SMART" id="SM00179">
    <property type="entry name" value="EGF_CA"/>
    <property type="match status" value="10"/>
</dbReference>
<evidence type="ECO:0000313" key="19">
    <source>
        <dbReference type="EnsemblMetazoa" id="G2047.1:cds"/>
    </source>
</evidence>
<evidence type="ECO:0000256" key="2">
    <source>
        <dbReference type="ARBA" id="ARBA00022692"/>
    </source>
</evidence>
<dbReference type="GO" id="GO:0043235">
    <property type="term" value="C:receptor complex"/>
    <property type="evidence" value="ECO:0007669"/>
    <property type="project" value="TreeGrafter"/>
</dbReference>
<dbReference type="InterPro" id="IPR016187">
    <property type="entry name" value="CTDL_fold"/>
</dbReference>
<dbReference type="Pfam" id="PF12661">
    <property type="entry name" value="hEGF"/>
    <property type="match status" value="3"/>
</dbReference>
<dbReference type="InterPro" id="IPR003609">
    <property type="entry name" value="Pan_app"/>
</dbReference>
<dbReference type="PROSITE" id="PS50026">
    <property type="entry name" value="EGF_3"/>
    <property type="match status" value="10"/>
</dbReference>
<dbReference type="Gene3D" id="2.10.50.10">
    <property type="entry name" value="Tumor Necrosis Factor Receptor, subunit A, domain 2"/>
    <property type="match status" value="1"/>
</dbReference>
<dbReference type="Pfam" id="PF00431">
    <property type="entry name" value="CUB"/>
    <property type="match status" value="2"/>
</dbReference>
<feature type="chain" id="PRO_5036461734" description="Sushi, von Willebrand factor type A, EGF and pentraxin domain-containing protein 1" evidence="12">
    <location>
        <begin position="24"/>
        <end position="3097"/>
    </location>
</feature>
<evidence type="ECO:0000256" key="8">
    <source>
        <dbReference type="PROSITE-ProRule" id="PRU00076"/>
    </source>
</evidence>
<dbReference type="CDD" id="cd00041">
    <property type="entry name" value="CUB"/>
    <property type="match status" value="3"/>
</dbReference>
<feature type="domain" description="EGF-like" evidence="14">
    <location>
        <begin position="2010"/>
        <end position="2046"/>
    </location>
</feature>
<dbReference type="CDD" id="cd00054">
    <property type="entry name" value="EGF_CA"/>
    <property type="match status" value="5"/>
</dbReference>
<dbReference type="CDD" id="cd00112">
    <property type="entry name" value="LDLa"/>
    <property type="match status" value="1"/>
</dbReference>
<evidence type="ECO:0000256" key="11">
    <source>
        <dbReference type="SAM" id="MobiDB-lite"/>
    </source>
</evidence>
<keyword evidence="5" id="KW-1133">Transmembrane helix</keyword>
<feature type="disulfide bond" evidence="8">
    <location>
        <begin position="812"/>
        <end position="829"/>
    </location>
</feature>
<dbReference type="InterPro" id="IPR000152">
    <property type="entry name" value="EGF-type_Asp/Asn_hydroxyl_site"/>
</dbReference>
<dbReference type="PROSITE" id="PS01186">
    <property type="entry name" value="EGF_2"/>
    <property type="match status" value="7"/>
</dbReference>
<dbReference type="InterPro" id="IPR036055">
    <property type="entry name" value="LDL_receptor-like_sf"/>
</dbReference>
<dbReference type="FunFam" id="2.10.25.10:FF:000472">
    <property type="entry name" value="Uncharacterized protein, isoform A"/>
    <property type="match status" value="2"/>
</dbReference>
<feature type="region of interest" description="Disordered" evidence="11">
    <location>
        <begin position="2816"/>
        <end position="2852"/>
    </location>
</feature>
<dbReference type="InterPro" id="IPR035976">
    <property type="entry name" value="Sushi/SCR/CCP_sf"/>
</dbReference>
<feature type="disulfide bond" evidence="8">
    <location>
        <begin position="2113"/>
        <end position="2122"/>
    </location>
</feature>
<dbReference type="FunFam" id="2.10.25.10:FF:000520">
    <property type="entry name" value="Predicted protein"/>
    <property type="match status" value="1"/>
</dbReference>
<evidence type="ECO:0000313" key="20">
    <source>
        <dbReference type="Proteomes" id="UP000005408"/>
    </source>
</evidence>
<dbReference type="Gene3D" id="3.10.100.10">
    <property type="entry name" value="Mannose-Binding Protein A, subunit A"/>
    <property type="match status" value="1"/>
</dbReference>
<dbReference type="PROSITE" id="PS50825">
    <property type="entry name" value="HYR"/>
    <property type="match status" value="2"/>
</dbReference>
<comment type="caution">
    <text evidence="8">Lacks conserved residue(s) required for the propagation of feature annotation.</text>
</comment>
<accession>A0A8W8JQB4</accession>
<organism evidence="19 20">
    <name type="scientific">Magallana gigas</name>
    <name type="common">Pacific oyster</name>
    <name type="synonym">Crassostrea gigas</name>
    <dbReference type="NCBI Taxonomy" id="29159"/>
    <lineage>
        <taxon>Eukaryota</taxon>
        <taxon>Metazoa</taxon>
        <taxon>Spiralia</taxon>
        <taxon>Lophotrochozoa</taxon>
        <taxon>Mollusca</taxon>
        <taxon>Bivalvia</taxon>
        <taxon>Autobranchia</taxon>
        <taxon>Pteriomorphia</taxon>
        <taxon>Ostreida</taxon>
        <taxon>Ostreoidea</taxon>
        <taxon>Ostreidae</taxon>
        <taxon>Magallana</taxon>
    </lineage>
</organism>
<feature type="domain" description="HYR" evidence="16">
    <location>
        <begin position="1166"/>
        <end position="1247"/>
    </location>
</feature>
<dbReference type="PROSITE" id="PS01187">
    <property type="entry name" value="EGF_CA"/>
    <property type="match status" value="3"/>
</dbReference>
<dbReference type="EnsemblMetazoa" id="G2047.1">
    <property type="protein sequence ID" value="G2047.1:cds"/>
    <property type="gene ID" value="G2047"/>
</dbReference>
<evidence type="ECO:0000256" key="9">
    <source>
        <dbReference type="PROSITE-ProRule" id="PRU00124"/>
    </source>
</evidence>
<evidence type="ECO:0000259" key="13">
    <source>
        <dbReference type="PROSITE" id="PS01180"/>
    </source>
</evidence>
<feature type="disulfide bond" evidence="8">
    <location>
        <begin position="2238"/>
        <end position="2247"/>
    </location>
</feature>
<keyword evidence="3 12" id="KW-0732">Signal</keyword>
<feature type="disulfide bond" evidence="8">
    <location>
        <begin position="2192"/>
        <end position="2201"/>
    </location>
</feature>
<dbReference type="InterPro" id="IPR013032">
    <property type="entry name" value="EGF-like_CS"/>
</dbReference>
<keyword evidence="7" id="KW-0325">Glycoprotein</keyword>
<feature type="domain" description="EGF-like" evidence="14">
    <location>
        <begin position="803"/>
        <end position="841"/>
    </location>
</feature>
<feature type="domain" description="EGF-like" evidence="14">
    <location>
        <begin position="2164"/>
        <end position="2202"/>
    </location>
</feature>
<feature type="domain" description="Sushi" evidence="17">
    <location>
        <begin position="1105"/>
        <end position="1167"/>
    </location>
</feature>
<evidence type="ECO:0000259" key="14">
    <source>
        <dbReference type="PROSITE" id="PS50026"/>
    </source>
</evidence>
<keyword evidence="4" id="KW-0677">Repeat</keyword>
<dbReference type="InterPro" id="IPR016186">
    <property type="entry name" value="C-type_lectin-like/link_sf"/>
</dbReference>
<dbReference type="Pfam" id="PF02494">
    <property type="entry name" value="HYR"/>
    <property type="match status" value="1"/>
</dbReference>
<dbReference type="PANTHER" id="PTHR45836">
    <property type="entry name" value="SLIT HOMOLOG"/>
    <property type="match status" value="1"/>
</dbReference>
<proteinExistence type="predicted"/>
<dbReference type="GO" id="GO:0007219">
    <property type="term" value="P:Notch signaling pathway"/>
    <property type="evidence" value="ECO:0007669"/>
    <property type="project" value="TreeGrafter"/>
</dbReference>
<dbReference type="SMART" id="SM00032">
    <property type="entry name" value="CCP"/>
    <property type="match status" value="8"/>
</dbReference>
<feature type="domain" description="HYR" evidence="16">
    <location>
        <begin position="2493"/>
        <end position="2573"/>
    </location>
</feature>
<evidence type="ECO:0000256" key="7">
    <source>
        <dbReference type="ARBA" id="ARBA00023180"/>
    </source>
</evidence>
<dbReference type="CDD" id="cd00037">
    <property type="entry name" value="CLECT"/>
    <property type="match status" value="1"/>
</dbReference>
<dbReference type="Pfam" id="PF00008">
    <property type="entry name" value="EGF"/>
    <property type="match status" value="3"/>
</dbReference>
<dbReference type="SUPFAM" id="SSF56436">
    <property type="entry name" value="C-type lectin-like"/>
    <property type="match status" value="1"/>
</dbReference>
<dbReference type="SUPFAM" id="SSF57424">
    <property type="entry name" value="LDL receptor-like module"/>
    <property type="match status" value="1"/>
</dbReference>
<sequence>MNRLWDLLLFWFLLQVGNQGSHGHNDGKIGDIGFKCPSGSKFYQGYCLRKETVPMTWEDAKTACLRSGMYLAWIEDDIENEYVATHVMSDVNQYWIGLSNTSSTSGQNDVSWSRYRMSEDKTIPVYKGMWKNLQPADFMENKCVSTLKDEYDNHWTVTNCRKKLPFVCKLMGAPKPHDIIFCGNGGYIHKNWKCDGQNDCGDMSDEIDCSSSCSELKMLEKGTPGSITMTSFDNNAFCTWTIQAPVGDRIKITISSSFHLEENADVLSVWTGGISLKESNFLGSVTGSLQSQKEFYSQNNYIIMQLSMDGSVNVRSGFTVTYETVADSVIWNDMKMLTAGSSWQNLESPLYGKAVPFGLQLEWLITAGSYQVVTLEFLEVDLPTSSSLQVYDGEDLMARQVFTLNKTPMHPIYISRSKSVRVVLSTDEHEYTKYRGFQLKYKEGCNIEMKQQGTIYSPGYKVGSYPSNVTCAWILTRNTGETKPISLRFTEFKVKSNSDYVEVYNDTAGTALHTGSGLTGTSDITEIFSSTDGYLNVTFKSNLVLVEKGFKAEFSVDCPMLTLSQWTINSLTDKYTALNTEIELSCQPGYSFKQEEYNMESSIALKCLPGGKWNVSRIPDCQITYCSTPPAVPNGILKNATGGKVGDNATYECNGGFTLSGSATIQCQENGMWEAQPSCSAQQCSPISDPANGNRNITEGSGTDFASVLMFSCDPGYDLLGSVYIHCRSDGTWSHPKPSCTEIKCPLPQVMYGKVESGGDVKYKETAKLKCDAGFIVNDTTLTEKDVTCGSDAMFSGLDPCVNKDECSANECGSVSNTICVDTIGSYFCKCKDGFSRSGSSGPCGDIKECAVSNGGCSGECINDSDGSYSCSCGAGYELYAYPDFNNISLADGETGTRAGDKIRINHTCVRVQCPTPVSPMKGKILSNKELFYYEDEISVECDHGYFIAPSSRSRVLKCENSGQWSANMPNCTMGSCMIPALSSDPNYNRIIPNDTSVDFGTDVTIECRYGTGFRNLSLYCGESGVATYTLLGDNLTCPVIDCGTPEEVPGAEDFIFTDTLYASSFNFSCKTGSVRSGVSVSGDYTVTCRENRRWGFGNLTCTVGRCKDPGTPGGAVQEVKSYEAGQLLSFRCLRSGYEPVPSAPLMCQQGVNISEWNSTSLPLCTDVTPPKFSNCPNMLFYVDKMEATDFVVPTASDNSGLVKNVTVMPFNFKPGTVVSEDVNVTYTAVDNSGNSATCTISFIIKDRSPPGLRCPLFLEETINTPAGITVDLNHTVTTGATFYPNQFISLNPSTLNGPRQVNATLQDKWGTSDTCTFLIYTKAEVCFKESLPSVANAVRSCVSPAENVTCTYVCKAGYVYFDGTTTKQYHCSGANNWSPSASPEDCLKYETPSYKAKLEVSYTTEDTLASNCILGFENMLVTYNTTIAKAIDDKCTDLNPGKFAIRSFTSTKLSFKITTVISGEFIGDGLKSARDTCINFITIIKPSFILPVSSITCSGNPDQANFTVESIGSSEAGNNCNDNMVLVSNRCVKCPQGRYFSGTACLMCEDGHYQDLKGQTSCKSCGGNSVSSVDKTTCIAKCPPGFTSEDGMKNCRPCGKDKYWVNATTCDDCPAGSITDVMNGVPDVEGCKAPCPPGKYSLTGHEPCQECPLHYYQNGVGKTTCTECDESERTEGVGHNSSSSCVSIGYSGASCETPLDVCQSNPCFNGGTCVPNGDSFNCTCPSNKVCKMQKLSGNNVVKDVDVERAFKKSLSDCESECLNDEKCQAMYYANGFCFIVYKDVPPEPYTNPALYYDKVCNHTYRFSDKQCETDLINECAPDTCSAQGMCQDRAEIKPVCLCPIVGEYSQPKCDVVQNLCNPNPCQNGAECRSWGAIRRQCICRPGYTGVNCSFNIDDCGLNRDGCLYNGECEDGVDSYTCKCVSNFDGRHCQVTRDLCSGTPCSNGGCVNNYANATYKCFCDYPYQLGSNGQCEMMDLCNTTNCNNGTCLNGKCSCVDGYEGSLCQHSVDECKTSPCKNGGTCVDGHNDYSCECLSGFTGKDCEENRNDCPGSCNMTYTERTVDKIDECECICKAGYTGTNCMEEIDECASYPCKHGATCTDRVNDYHCNCTEGWTGKNCDQQIDYCTTTSNKCQSGKCFNLINDKYCRCSAGTRGDTCEDIPDVCNVVDPCTTMQGSCRNLNGTSDCSCKINYSGNSCQLLKDFCTGSTTCLYMGMPDTGGTCTNLESGGYNCQCQTGYSGATCQTKTTLCSTLNCGSSAQCNEEIGCYCPEGNILTDNKVCKEPSNNFDMLFDPQIGDEGAYTTAVLNDSDNSDLSFMLWVRFNEDQKDIDNTVILKLGDFAEVKNDSITVWNTTNNFVVDFTIFGKPIEMDDGKWHVIVCSWKRNGESLVAVDGVKVFEETSLPGILPKVFKVEIGKKFGGRISQVKLWANSLTISDVYQLDEDKNYVPPGSTVVHGWYNYRMNKGVVKKSPSQIEKEVCDVPACSTSDKIKPKIKECSKDVSIHSAARIFSHSLPKFTDMFDDFNESLSLSSHKGSTFTWGDYSLLFMASDDNGNTAMCHSKLYVRYNDECPAPRTSSTVKYCSGSSGDICKLECPSNQRLSLPAPKYIPCSELGVYNPLKPQEKTVLPSCGDIMSTTIQLDVSMVYSLQTTCNDIFEGSIETKLMADFKDKIYQTWNTLCSSSDCSDVSIKPSCGPGSKQMMMAIQIKRLSNEITRRSGGSEKYTPKEVLRVLIFEEDAFDAKVSDVAHGPLVIVYKRILTWSELLICESILAYCVFDVVKTSWCCTETTCVMADANMAVESHVDEKAAKGKKKVPSKDDYGDFNDDPGTSGEHEPASRKRASEDVDTCTDNRYVNAGKKLKVKEKCDKHIDDELANLVTYWFREGIEEEQYGELLKAINRPENCPALVTVKTNQMVWDFLSPMTKSSDKKMQNIQTSLVKGAYALTKLTYLLGKCDNPEILDLLGNAMESLALLGHANRQLCMLRRESIKPDMKGEYTHLCSHNLKYTDYLFGDDVPKTVKDITDCSKISNKIGIGYRGGFRGRSTRGRAIGRFVRGAARGRGPYSSSSAYSSDAKNYQRRGLQSRLQK</sequence>
<dbReference type="GO" id="GO:0005886">
    <property type="term" value="C:plasma membrane"/>
    <property type="evidence" value="ECO:0007669"/>
    <property type="project" value="TreeGrafter"/>
</dbReference>
<dbReference type="InterPro" id="IPR013320">
    <property type="entry name" value="ConA-like_dom_sf"/>
</dbReference>
<dbReference type="SMART" id="SM01411">
    <property type="entry name" value="Ephrin_rec_like"/>
    <property type="match status" value="3"/>
</dbReference>
<dbReference type="SUPFAM" id="SSF49899">
    <property type="entry name" value="Concanavalin A-like lectins/glucanases"/>
    <property type="match status" value="1"/>
</dbReference>
<feature type="compositionally biased region" description="Low complexity" evidence="11">
    <location>
        <begin position="3068"/>
        <end position="3081"/>
    </location>
</feature>
<dbReference type="SUPFAM" id="SSF57184">
    <property type="entry name" value="Growth factor receptor domain"/>
    <property type="match status" value="2"/>
</dbReference>
<dbReference type="InterPro" id="IPR000859">
    <property type="entry name" value="CUB_dom"/>
</dbReference>
<feature type="domain" description="Sushi" evidence="17">
    <location>
        <begin position="1041"/>
        <end position="1104"/>
    </location>
</feature>
<dbReference type="SMART" id="SM00042">
    <property type="entry name" value="CUB"/>
    <property type="match status" value="3"/>
</dbReference>
<dbReference type="SMART" id="SM00034">
    <property type="entry name" value="CLECT"/>
    <property type="match status" value="1"/>
</dbReference>
<feature type="domain" description="EGF-like" evidence="14">
    <location>
        <begin position="1857"/>
        <end position="1894"/>
    </location>
</feature>
<dbReference type="Gene3D" id="2.60.120.290">
    <property type="entry name" value="Spermadhesin, CUB domain"/>
    <property type="match status" value="3"/>
</dbReference>
<keyword evidence="2" id="KW-0812">Transmembrane</keyword>
<dbReference type="Gene3D" id="2.10.25.10">
    <property type="entry name" value="Laminin"/>
    <property type="match status" value="9"/>
</dbReference>
<dbReference type="InterPro" id="IPR000436">
    <property type="entry name" value="Sushi_SCR_CCP_dom"/>
</dbReference>
<feature type="domain" description="EGF-like" evidence="14">
    <location>
        <begin position="1699"/>
        <end position="1732"/>
    </location>
</feature>
<evidence type="ECO:0008006" key="21">
    <source>
        <dbReference type="Google" id="ProtNLM"/>
    </source>
</evidence>
<evidence type="ECO:0000259" key="18">
    <source>
        <dbReference type="PROSITE" id="PS50948"/>
    </source>
</evidence>
<feature type="region of interest" description="Disordered" evidence="11">
    <location>
        <begin position="3068"/>
        <end position="3097"/>
    </location>
</feature>
<feature type="domain" description="CUB" evidence="13">
    <location>
        <begin position="209"/>
        <end position="325"/>
    </location>
</feature>
<feature type="domain" description="Sushi" evidence="17">
    <location>
        <begin position="682"/>
        <end position="742"/>
    </location>
</feature>
<feature type="domain" description="Apple" evidence="18">
    <location>
        <begin position="1725"/>
        <end position="1801"/>
    </location>
</feature>
<evidence type="ECO:0000259" key="17">
    <source>
        <dbReference type="PROSITE" id="PS50923"/>
    </source>
</evidence>
<dbReference type="SUPFAM" id="SSF49854">
    <property type="entry name" value="Spermadhesin, CUB domain"/>
    <property type="match status" value="3"/>
</dbReference>
<feature type="domain" description="EGF-like" evidence="14">
    <location>
        <begin position="1896"/>
        <end position="1934"/>
    </location>
</feature>
<protein>
    <recommendedName>
        <fullName evidence="21">Sushi, von Willebrand factor type A, EGF and pentraxin domain-containing protein 1</fullName>
    </recommendedName>
</protein>
<dbReference type="Pfam" id="PF00084">
    <property type="entry name" value="Sushi"/>
    <property type="match status" value="3"/>
</dbReference>
<evidence type="ECO:0000259" key="15">
    <source>
        <dbReference type="PROSITE" id="PS50041"/>
    </source>
</evidence>
<dbReference type="InterPro" id="IPR000742">
    <property type="entry name" value="EGF"/>
</dbReference>
<feature type="domain" description="CUB" evidence="13">
    <location>
        <begin position="443"/>
        <end position="557"/>
    </location>
</feature>
<dbReference type="SMART" id="SM00192">
    <property type="entry name" value="LDLa"/>
    <property type="match status" value="1"/>
</dbReference>
<evidence type="ECO:0000256" key="10">
    <source>
        <dbReference type="PROSITE-ProRule" id="PRU00302"/>
    </source>
</evidence>
<feature type="disulfide bond" evidence="9">
    <location>
        <begin position="182"/>
        <end position="200"/>
    </location>
</feature>
<dbReference type="PANTHER" id="PTHR45836:SF23">
    <property type="entry name" value="NEUROGENIC LOCUS NOTCH HOMOLOG PROTEIN 1"/>
    <property type="match status" value="1"/>
</dbReference>
<feature type="disulfide bond" evidence="10">
    <location>
        <begin position="684"/>
        <end position="727"/>
    </location>
</feature>
<feature type="domain" description="EGF-like" evidence="14">
    <location>
        <begin position="2204"/>
        <end position="2248"/>
    </location>
</feature>
<dbReference type="InterPro" id="IPR001304">
    <property type="entry name" value="C-type_lectin-like"/>
</dbReference>
<feature type="domain" description="EGF-like" evidence="14">
    <location>
        <begin position="2087"/>
        <end position="2123"/>
    </location>
</feature>
<dbReference type="SUPFAM" id="SSF57535">
    <property type="entry name" value="Complement control module/SCR domain"/>
    <property type="match status" value="5"/>
</dbReference>
<feature type="disulfide bond" evidence="10">
    <location>
        <begin position="713"/>
        <end position="740"/>
    </location>
</feature>
<keyword evidence="5" id="KW-0472">Membrane</keyword>
<dbReference type="Proteomes" id="UP000005408">
    <property type="component" value="Unassembled WGS sequence"/>
</dbReference>
<evidence type="ECO:0000256" key="12">
    <source>
        <dbReference type="SAM" id="SignalP"/>
    </source>
</evidence>
<dbReference type="InterPro" id="IPR002172">
    <property type="entry name" value="LDrepeatLR_classA_rpt"/>
</dbReference>
<feature type="disulfide bond" evidence="8">
    <location>
        <begin position="2036"/>
        <end position="2045"/>
    </location>
</feature>
<dbReference type="PROSITE" id="PS00022">
    <property type="entry name" value="EGF_1"/>
    <property type="match status" value="9"/>
</dbReference>
<dbReference type="GO" id="GO:0009986">
    <property type="term" value="C:cell surface"/>
    <property type="evidence" value="ECO:0007669"/>
    <property type="project" value="TreeGrafter"/>
</dbReference>
<dbReference type="InterPro" id="IPR009030">
    <property type="entry name" value="Growth_fac_rcpt_cys_sf"/>
</dbReference>
<dbReference type="Gene3D" id="2.60.120.200">
    <property type="match status" value="1"/>
</dbReference>
<dbReference type="GO" id="GO:0007411">
    <property type="term" value="P:axon guidance"/>
    <property type="evidence" value="ECO:0007669"/>
    <property type="project" value="TreeGrafter"/>
</dbReference>
<dbReference type="PROSITE" id="PS00010">
    <property type="entry name" value="ASX_HYDROXYL"/>
    <property type="match status" value="4"/>
</dbReference>
<keyword evidence="1 8" id="KW-0245">EGF-like domain</keyword>
<feature type="domain" description="Sushi" evidence="17">
    <location>
        <begin position="912"/>
        <end position="974"/>
    </location>
</feature>